<dbReference type="Pfam" id="PF16656">
    <property type="entry name" value="Pur_ac_phosph_N"/>
    <property type="match status" value="1"/>
</dbReference>
<dbReference type="CDD" id="cd00839">
    <property type="entry name" value="MPP_PAPs"/>
    <property type="match status" value="1"/>
</dbReference>
<feature type="domain" description="Purple acid phosphatase C-terminal" evidence="6">
    <location>
        <begin position="427"/>
        <end position="492"/>
    </location>
</feature>
<protein>
    <recommendedName>
        <fullName evidence="4">Purple acid phosphatase</fullName>
        <ecNumber evidence="4">3.1.3.2</ecNumber>
    </recommendedName>
</protein>
<accession>A0A0A1TP43</accession>
<feature type="domain" description="Purple acid phosphatase N-terminal" evidence="7">
    <location>
        <begin position="31"/>
        <end position="121"/>
    </location>
</feature>
<dbReference type="PANTHER" id="PTHR22953:SF145">
    <property type="entry name" value="PURPLE ACID PHOSPHATASE"/>
    <property type="match status" value="1"/>
</dbReference>
<dbReference type="Gene3D" id="2.60.40.380">
    <property type="entry name" value="Purple acid phosphatase-like, N-terminal"/>
    <property type="match status" value="1"/>
</dbReference>
<comment type="similarity">
    <text evidence="4">Belongs to the metallophosphoesterase superfamily. Purple acid phosphatase family.</text>
</comment>
<evidence type="ECO:0000259" key="6">
    <source>
        <dbReference type="Pfam" id="PF14008"/>
    </source>
</evidence>
<dbReference type="InterPro" id="IPR029052">
    <property type="entry name" value="Metallo-depent_PP-like"/>
</dbReference>
<evidence type="ECO:0000256" key="3">
    <source>
        <dbReference type="ARBA" id="ARBA00023180"/>
    </source>
</evidence>
<dbReference type="OrthoDB" id="45007at2759"/>
<dbReference type="InterPro" id="IPR015914">
    <property type="entry name" value="PAPs_N"/>
</dbReference>
<evidence type="ECO:0000313" key="8">
    <source>
        <dbReference type="EMBL" id="CEJ92462.1"/>
    </source>
</evidence>
<evidence type="ECO:0000256" key="2">
    <source>
        <dbReference type="ARBA" id="ARBA00022801"/>
    </source>
</evidence>
<evidence type="ECO:0000259" key="5">
    <source>
        <dbReference type="Pfam" id="PF00149"/>
    </source>
</evidence>
<dbReference type="Pfam" id="PF00149">
    <property type="entry name" value="Metallophos"/>
    <property type="match status" value="1"/>
</dbReference>
<proteinExistence type="inferred from homology"/>
<dbReference type="STRING" id="1531966.A0A0A1TP43"/>
<dbReference type="InterPro" id="IPR004843">
    <property type="entry name" value="Calcineurin-like_PHP"/>
</dbReference>
<feature type="chain" id="PRO_5005108822" description="Purple acid phosphatase" evidence="4">
    <location>
        <begin position="24"/>
        <end position="528"/>
    </location>
</feature>
<keyword evidence="2 4" id="KW-0378">Hydrolase</keyword>
<keyword evidence="3" id="KW-0325">Glycoprotein</keyword>
<evidence type="ECO:0000256" key="4">
    <source>
        <dbReference type="RuleBase" id="RU361203"/>
    </source>
</evidence>
<feature type="domain" description="Calcineurin-like phosphoesterase" evidence="5">
    <location>
        <begin position="177"/>
        <end position="405"/>
    </location>
</feature>
<dbReference type="Pfam" id="PF14008">
    <property type="entry name" value="Metallophos_C"/>
    <property type="match status" value="1"/>
</dbReference>
<dbReference type="GO" id="GO:0003993">
    <property type="term" value="F:acid phosphatase activity"/>
    <property type="evidence" value="ECO:0007669"/>
    <property type="project" value="UniProtKB-EC"/>
</dbReference>
<organism evidence="8 9">
    <name type="scientific">[Torrubiella] hemipterigena</name>
    <dbReference type="NCBI Taxonomy" id="1531966"/>
    <lineage>
        <taxon>Eukaryota</taxon>
        <taxon>Fungi</taxon>
        <taxon>Dikarya</taxon>
        <taxon>Ascomycota</taxon>
        <taxon>Pezizomycotina</taxon>
        <taxon>Sordariomycetes</taxon>
        <taxon>Hypocreomycetidae</taxon>
        <taxon>Hypocreales</taxon>
        <taxon>Clavicipitaceae</taxon>
        <taxon>Clavicipitaceae incertae sedis</taxon>
        <taxon>'Torrubiella' clade</taxon>
    </lineage>
</organism>
<evidence type="ECO:0000313" key="9">
    <source>
        <dbReference type="Proteomes" id="UP000039046"/>
    </source>
</evidence>
<dbReference type="SUPFAM" id="SSF56300">
    <property type="entry name" value="Metallo-dependent phosphatases"/>
    <property type="match status" value="1"/>
</dbReference>
<dbReference type="InterPro" id="IPR041792">
    <property type="entry name" value="MPP_PAP"/>
</dbReference>
<comment type="catalytic activity">
    <reaction evidence="4">
        <text>a phosphate monoester + H2O = an alcohol + phosphate</text>
        <dbReference type="Rhea" id="RHEA:15017"/>
        <dbReference type="ChEBI" id="CHEBI:15377"/>
        <dbReference type="ChEBI" id="CHEBI:30879"/>
        <dbReference type="ChEBI" id="CHEBI:43474"/>
        <dbReference type="ChEBI" id="CHEBI:67140"/>
        <dbReference type="EC" id="3.1.3.2"/>
    </reaction>
</comment>
<dbReference type="SUPFAM" id="SSF49363">
    <property type="entry name" value="Purple acid phosphatase, N-terminal domain"/>
    <property type="match status" value="1"/>
</dbReference>
<evidence type="ECO:0000256" key="1">
    <source>
        <dbReference type="ARBA" id="ARBA00022729"/>
    </source>
</evidence>
<reference evidence="8 9" key="1">
    <citation type="journal article" date="2015" name="Genome Announc.">
        <title>Draft Genome Sequence and Gene Annotation of the Entomopathogenic Fungus Verticillium hemipterigenum.</title>
        <authorList>
            <person name="Horn F."/>
            <person name="Habel A."/>
            <person name="Scharf D.H."/>
            <person name="Dworschak J."/>
            <person name="Brakhage A.A."/>
            <person name="Guthke R."/>
            <person name="Hertweck C."/>
            <person name="Linde J."/>
        </authorList>
    </citation>
    <scope>NUCLEOTIDE SEQUENCE [LARGE SCALE GENOMIC DNA]</scope>
</reference>
<dbReference type="GO" id="GO:0046872">
    <property type="term" value="F:metal ion binding"/>
    <property type="evidence" value="ECO:0007669"/>
    <property type="project" value="InterPro"/>
</dbReference>
<dbReference type="InterPro" id="IPR039331">
    <property type="entry name" value="PAPs-like"/>
</dbReference>
<dbReference type="Gene3D" id="3.60.21.10">
    <property type="match status" value="1"/>
</dbReference>
<gene>
    <name evidence="8" type="ORF">VHEMI08114</name>
</gene>
<sequence length="528" mass="58904">MLLSKQLASFIAFAGLSSNAVLGMMNETVNSQVRLAYATDSGMIVSWNTLKQLSQPTVRYGRSADDLCFQASSSVSITYNTSLTYHNHVALKGLRPDTTYYYLPSDMLADNATTPPYSFRTSRSAGDGTPYSAAVLIDLGTMGPKGLTTSAGQTVNPNNILKPGENNTMQSLEKLISTYDFMLHPGDFAYADAWLKEEAQGFLPNTTLQEGYEVYESILNDFYDEMTPMSSTKPWMVGAGNHEANCICGTYKDPFNHITYNDTICSPGQDNFTDFRTRFRMPAESSGGTENFWYSFDHGMVHYVMLDTETDLGNGVIGPDETNGGEGDHTGPFGAYPNAQLDWLEKDLQSVDRTKTPWVIASGHRPWYLSYANKTHTICWSCKNNFEPLFIKYGVDLYLSGHAHFYQRSAPLNNGTIDPNELDNPSAPWYITSGAAGHYDGLDNGTAVPKPYERFRMDQRNATYGWSRLTFHNCTHMTHDWINSNDSSIVDSATLYKKRECSLSQPKVPGLTKLPKLRKLPKLPKLDF</sequence>
<dbReference type="PANTHER" id="PTHR22953">
    <property type="entry name" value="ACID PHOSPHATASE RELATED"/>
    <property type="match status" value="1"/>
</dbReference>
<dbReference type="HOGENOM" id="CLU_013387_2_2_1"/>
<dbReference type="EMBL" id="CDHN01000004">
    <property type="protein sequence ID" value="CEJ92462.1"/>
    <property type="molecule type" value="Genomic_DNA"/>
</dbReference>
<dbReference type="InterPro" id="IPR008963">
    <property type="entry name" value="Purple_acid_Pase-like_N"/>
</dbReference>
<keyword evidence="1 4" id="KW-0732">Signal</keyword>
<feature type="signal peptide" evidence="4">
    <location>
        <begin position="1"/>
        <end position="23"/>
    </location>
</feature>
<dbReference type="Proteomes" id="UP000039046">
    <property type="component" value="Unassembled WGS sequence"/>
</dbReference>
<keyword evidence="9" id="KW-1185">Reference proteome</keyword>
<dbReference type="AlphaFoldDB" id="A0A0A1TP43"/>
<evidence type="ECO:0000259" key="7">
    <source>
        <dbReference type="Pfam" id="PF16656"/>
    </source>
</evidence>
<name>A0A0A1TP43_9HYPO</name>
<dbReference type="EC" id="3.1.3.2" evidence="4"/>
<dbReference type="InterPro" id="IPR025733">
    <property type="entry name" value="PAPs_C"/>
</dbReference>